<feature type="transmembrane region" description="Helical" evidence="1">
    <location>
        <begin position="103"/>
        <end position="129"/>
    </location>
</feature>
<accession>A0ABV4BQE4</accession>
<comment type="caution">
    <text evidence="2">The sequence shown here is derived from an EMBL/GenBank/DDBJ whole genome shotgun (WGS) entry which is preliminary data.</text>
</comment>
<name>A0ABV4BQE4_9CLOT</name>
<protein>
    <submittedName>
        <fullName evidence="2">Tryptophan transporter</fullName>
    </submittedName>
</protein>
<dbReference type="RefSeq" id="WP_369704891.1">
    <property type="nucleotide sequence ID" value="NZ_JBGEWD010000012.1"/>
</dbReference>
<feature type="transmembrane region" description="Helical" evidence="1">
    <location>
        <begin position="49"/>
        <end position="67"/>
    </location>
</feature>
<gene>
    <name evidence="2" type="ORF">AB8U03_12495</name>
</gene>
<sequence>MNLKKMIINSILLAIGAVLHQVVPPILFGMKPDISLAMLFIILILNRDYKTCVCSGVVAGILAAATTTFPGGQFANVIDKFITINVMFILVKPFRDKVNNQINIVLTTAIGTIVSGTAFLTVVLLTVGLGTSFTALFLTVVLPAAVVNTIVGAVLFNIINVAVKRGAVKQI</sequence>
<dbReference type="Pfam" id="PF17099">
    <property type="entry name" value="TrpP"/>
    <property type="match status" value="1"/>
</dbReference>
<proteinExistence type="predicted"/>
<reference evidence="2 3" key="1">
    <citation type="submission" date="2024-08" db="EMBL/GenBank/DDBJ databases">
        <title>Clostridium lapicellarii sp. nov., and Clostridium renhuaiense sp. nov., two species isolated from the mud in a fermentation cellar used for producing sauce-flavour Chinese liquors.</title>
        <authorList>
            <person name="Yang F."/>
            <person name="Wang H."/>
            <person name="Chen L.Q."/>
            <person name="Zhou N."/>
            <person name="Lu J.J."/>
            <person name="Pu X.X."/>
            <person name="Wan B."/>
            <person name="Wang L."/>
            <person name="Liu S.J."/>
        </authorList>
    </citation>
    <scope>NUCLEOTIDE SEQUENCE [LARGE SCALE GENOMIC DNA]</scope>
    <source>
        <strain evidence="2 3">MT-5</strain>
    </source>
</reference>
<feature type="transmembrane region" description="Helical" evidence="1">
    <location>
        <begin position="6"/>
        <end position="28"/>
    </location>
</feature>
<keyword evidence="1" id="KW-1133">Transmembrane helix</keyword>
<dbReference type="Gene3D" id="1.10.1760.20">
    <property type="match status" value="1"/>
</dbReference>
<keyword evidence="1" id="KW-0812">Transmembrane</keyword>
<dbReference type="Proteomes" id="UP001564657">
    <property type="component" value="Unassembled WGS sequence"/>
</dbReference>
<keyword evidence="1" id="KW-0472">Membrane</keyword>
<keyword evidence="3" id="KW-1185">Reference proteome</keyword>
<feature type="transmembrane region" description="Helical" evidence="1">
    <location>
        <begin position="135"/>
        <end position="163"/>
    </location>
</feature>
<organism evidence="2 3">
    <name type="scientific">Clostridium moutaii</name>
    <dbReference type="NCBI Taxonomy" id="3240932"/>
    <lineage>
        <taxon>Bacteria</taxon>
        <taxon>Bacillati</taxon>
        <taxon>Bacillota</taxon>
        <taxon>Clostridia</taxon>
        <taxon>Eubacteriales</taxon>
        <taxon>Clostridiaceae</taxon>
        <taxon>Clostridium</taxon>
    </lineage>
</organism>
<evidence type="ECO:0000313" key="2">
    <source>
        <dbReference type="EMBL" id="MEY8000995.1"/>
    </source>
</evidence>
<evidence type="ECO:0000256" key="1">
    <source>
        <dbReference type="SAM" id="Phobius"/>
    </source>
</evidence>
<evidence type="ECO:0000313" key="3">
    <source>
        <dbReference type="Proteomes" id="UP001564657"/>
    </source>
</evidence>
<dbReference type="InterPro" id="IPR031360">
    <property type="entry name" value="TrpP"/>
</dbReference>
<dbReference type="EMBL" id="JBGEWD010000012">
    <property type="protein sequence ID" value="MEY8000995.1"/>
    <property type="molecule type" value="Genomic_DNA"/>
</dbReference>